<feature type="chain" id="PRO_5046035802" evidence="1">
    <location>
        <begin position="30"/>
        <end position="103"/>
    </location>
</feature>
<accession>A0ABT3TFU9</accession>
<dbReference type="PANTHER" id="PTHR21180:SF32">
    <property type="entry name" value="ENDONUCLEASE_EXONUCLEASE_PHOSPHATASE FAMILY DOMAIN-CONTAINING PROTEIN 1"/>
    <property type="match status" value="1"/>
</dbReference>
<dbReference type="InterPro" id="IPR010994">
    <property type="entry name" value="RuvA_2-like"/>
</dbReference>
<dbReference type="Proteomes" id="UP001143362">
    <property type="component" value="Unassembled WGS sequence"/>
</dbReference>
<evidence type="ECO:0000313" key="2">
    <source>
        <dbReference type="EMBL" id="MCX2981175.1"/>
    </source>
</evidence>
<keyword evidence="1" id="KW-0732">Signal</keyword>
<dbReference type="SUPFAM" id="SSF47781">
    <property type="entry name" value="RuvA domain 2-like"/>
    <property type="match status" value="1"/>
</dbReference>
<protein>
    <submittedName>
        <fullName evidence="2">Competence protein ComEA</fullName>
    </submittedName>
</protein>
<reference evidence="2" key="1">
    <citation type="submission" date="2019-02" db="EMBL/GenBank/DDBJ databases">
        <authorList>
            <person name="Li S.-H."/>
        </authorList>
    </citation>
    <scope>NUCLEOTIDE SEQUENCE</scope>
    <source>
        <strain evidence="2">IMCC14734</strain>
    </source>
</reference>
<dbReference type="PANTHER" id="PTHR21180">
    <property type="entry name" value="ENDONUCLEASE/EXONUCLEASE/PHOSPHATASE FAMILY DOMAIN-CONTAINING PROTEIN 1"/>
    <property type="match status" value="1"/>
</dbReference>
<proteinExistence type="predicted"/>
<dbReference type="EMBL" id="SHNN01000002">
    <property type="protein sequence ID" value="MCX2981175.1"/>
    <property type="molecule type" value="Genomic_DNA"/>
</dbReference>
<comment type="caution">
    <text evidence="2">The sequence shown here is derived from an EMBL/GenBank/DDBJ whole genome shotgun (WGS) entry which is preliminary data.</text>
</comment>
<dbReference type="Pfam" id="PF12836">
    <property type="entry name" value="HHH_3"/>
    <property type="match status" value="1"/>
</dbReference>
<dbReference type="InterPro" id="IPR051675">
    <property type="entry name" value="Endo/Exo/Phosphatase_dom_1"/>
</dbReference>
<evidence type="ECO:0000256" key="1">
    <source>
        <dbReference type="SAM" id="SignalP"/>
    </source>
</evidence>
<name>A0ABT3TFU9_9GAMM</name>
<keyword evidence="3" id="KW-1185">Reference proteome</keyword>
<dbReference type="NCBIfam" id="TIGR00426">
    <property type="entry name" value="competence protein ComEA helix-hairpin-helix repeat region"/>
    <property type="match status" value="1"/>
</dbReference>
<dbReference type="InterPro" id="IPR004509">
    <property type="entry name" value="Competence_ComEA_HhH"/>
</dbReference>
<feature type="signal peptide" evidence="1">
    <location>
        <begin position="1"/>
        <end position="29"/>
    </location>
</feature>
<gene>
    <name evidence="2" type="ORF">EYC98_09890</name>
</gene>
<organism evidence="2 3">
    <name type="scientific">Candidatus Litorirhabdus singularis</name>
    <dbReference type="NCBI Taxonomy" id="2518993"/>
    <lineage>
        <taxon>Bacteria</taxon>
        <taxon>Pseudomonadati</taxon>
        <taxon>Pseudomonadota</taxon>
        <taxon>Gammaproteobacteria</taxon>
        <taxon>Cellvibrionales</taxon>
        <taxon>Halieaceae</taxon>
        <taxon>Candidatus Litorirhabdus</taxon>
    </lineage>
</organism>
<evidence type="ECO:0000313" key="3">
    <source>
        <dbReference type="Proteomes" id="UP001143362"/>
    </source>
</evidence>
<sequence>MEISIMLKRLTLALLLGLFPAFTPLTLHAAELAVASQAQVVNINNADAATLAEKLNGVGLSRAAEIVRYRENYGPFLHIDDLLQVRGIGQATIDKNRDRISLD</sequence>
<dbReference type="Gene3D" id="1.10.150.280">
    <property type="entry name" value="AF1531-like domain"/>
    <property type="match status" value="1"/>
</dbReference>